<evidence type="ECO:0000313" key="1">
    <source>
        <dbReference type="EMBL" id="ELQ58674.1"/>
    </source>
</evidence>
<dbReference type="EMBL" id="JH795120">
    <property type="protein sequence ID" value="ELQ58674.1"/>
    <property type="molecule type" value="Genomic_DNA"/>
</dbReference>
<reference evidence="1" key="1">
    <citation type="journal article" date="2012" name="PLoS Genet.">
        <title>Comparative analysis of the genomes of two field isolates of the rice blast fungus Magnaporthe oryzae.</title>
        <authorList>
            <person name="Xue M."/>
            <person name="Yang J."/>
            <person name="Li Z."/>
            <person name="Hu S."/>
            <person name="Yao N."/>
            <person name="Dean R.A."/>
            <person name="Zhao W."/>
            <person name="Shen M."/>
            <person name="Zhang H."/>
            <person name="Li C."/>
            <person name="Liu L."/>
            <person name="Cao L."/>
            <person name="Xu X."/>
            <person name="Xing Y."/>
            <person name="Hsiang T."/>
            <person name="Zhang Z."/>
            <person name="Xu J.R."/>
            <person name="Peng Y.L."/>
        </authorList>
    </citation>
    <scope>NUCLEOTIDE SEQUENCE [LARGE SCALE GENOMIC DNA]</scope>
    <source>
        <strain evidence="1">P131</strain>
    </source>
</reference>
<gene>
    <name evidence="1" type="ORF">OOW_P131scaffold01553g4</name>
</gene>
<dbReference type="AlphaFoldDB" id="L7ISV5"/>
<name>L7ISV5_PYRO1</name>
<accession>L7ISV5</accession>
<organism>
    <name type="scientific">Pyricularia oryzae (strain P131)</name>
    <name type="common">Rice blast fungus</name>
    <name type="synonym">Magnaporthe oryzae</name>
    <dbReference type="NCBI Taxonomy" id="1143193"/>
    <lineage>
        <taxon>Eukaryota</taxon>
        <taxon>Fungi</taxon>
        <taxon>Dikarya</taxon>
        <taxon>Ascomycota</taxon>
        <taxon>Pezizomycotina</taxon>
        <taxon>Sordariomycetes</taxon>
        <taxon>Sordariomycetidae</taxon>
        <taxon>Magnaporthales</taxon>
        <taxon>Pyriculariaceae</taxon>
        <taxon>Pyricularia</taxon>
    </lineage>
</organism>
<sequence length="136" mass="15432">MGGTYRHAHLPIFFMTEQTPTLNPAKTSFHSSPAFRLALVSEAGVCRSVYRRGFWNTVAGQSGDATEATARDGGWYYEEESRGVVTRMFWRRSAQPLSEFPSLSMELHSCFQLNDWMVPEPIVRAGRLLLFIELVI</sequence>
<protein>
    <submittedName>
        <fullName evidence="1">Uncharacterized protein</fullName>
    </submittedName>
</protein>
<proteinExistence type="predicted"/>